<evidence type="ECO:0000313" key="2">
    <source>
        <dbReference type="EMBL" id="OZI74551.1"/>
    </source>
</evidence>
<proteinExistence type="predicted"/>
<keyword evidence="3" id="KW-1185">Reference proteome</keyword>
<evidence type="ECO:0000313" key="3">
    <source>
        <dbReference type="Proteomes" id="UP000216429"/>
    </source>
</evidence>
<dbReference type="Pfam" id="PF13392">
    <property type="entry name" value="HNH_3"/>
    <property type="match status" value="1"/>
</dbReference>
<dbReference type="AlphaFoldDB" id="A0A261VLC3"/>
<gene>
    <name evidence="2" type="ORF">CAL22_08815</name>
</gene>
<comment type="caution">
    <text evidence="2">The sequence shown here is derived from an EMBL/GenBank/DDBJ whole genome shotgun (WGS) entry which is preliminary data.</text>
</comment>
<dbReference type="InterPro" id="IPR044925">
    <property type="entry name" value="His-Me_finger_sf"/>
</dbReference>
<evidence type="ECO:0000259" key="1">
    <source>
        <dbReference type="Pfam" id="PF13392"/>
    </source>
</evidence>
<dbReference type="Gene3D" id="3.90.75.20">
    <property type="match status" value="1"/>
</dbReference>
<name>A0A261VLC3_9BORD</name>
<dbReference type="OrthoDB" id="6631788at2"/>
<dbReference type="Proteomes" id="UP000216429">
    <property type="component" value="Unassembled WGS sequence"/>
</dbReference>
<accession>A0A261VLC3</accession>
<protein>
    <recommendedName>
        <fullName evidence="1">HNH nuclease domain-containing protein</fullName>
    </recommendedName>
</protein>
<reference evidence="3" key="1">
    <citation type="submission" date="2017-05" db="EMBL/GenBank/DDBJ databases">
        <title>Complete and WGS of Bordetella genogroups.</title>
        <authorList>
            <person name="Spilker T."/>
            <person name="Lipuma J."/>
        </authorList>
    </citation>
    <scope>NUCLEOTIDE SEQUENCE [LARGE SCALE GENOMIC DNA]</scope>
    <source>
        <strain evidence="3">AU6712</strain>
    </source>
</reference>
<feature type="domain" description="HNH nuclease" evidence="1">
    <location>
        <begin position="69"/>
        <end position="112"/>
    </location>
</feature>
<dbReference type="RefSeq" id="WP_094812311.1">
    <property type="nucleotide sequence ID" value="NZ_NEVU01000002.1"/>
</dbReference>
<dbReference type="SUPFAM" id="SSF54060">
    <property type="entry name" value="His-Me finger endonucleases"/>
    <property type="match status" value="1"/>
</dbReference>
<dbReference type="InterPro" id="IPR003615">
    <property type="entry name" value="HNH_nuc"/>
</dbReference>
<dbReference type="EMBL" id="NEVU01000002">
    <property type="protein sequence ID" value="OZI74551.1"/>
    <property type="molecule type" value="Genomic_DNA"/>
</dbReference>
<sequence>MSEMKIIPGFGGLYATTADGRVWSFPRKWIGMRGQTFSHDGKWLKTPLSLGYPVARLTDSAGKQRTMLVHRLVALSWLPNPHGLPEVNHINGDPADPRAENLEWCTRSHNVRHAYRNGLIAIDDAWRSRTAAMGLSTRRLSMTDAETIRALVAAGSRQYQVAEQYGLSRAAINNIINHKTYRS</sequence>
<organism evidence="2 3">
    <name type="scientific">Bordetella genomosp. 12</name>
    <dbReference type="NCBI Taxonomy" id="463035"/>
    <lineage>
        <taxon>Bacteria</taxon>
        <taxon>Pseudomonadati</taxon>
        <taxon>Pseudomonadota</taxon>
        <taxon>Betaproteobacteria</taxon>
        <taxon>Burkholderiales</taxon>
        <taxon>Alcaligenaceae</taxon>
        <taxon>Bordetella</taxon>
    </lineage>
</organism>